<evidence type="ECO:0000313" key="3">
    <source>
        <dbReference type="Proteomes" id="UP000008022"/>
    </source>
</evidence>
<evidence type="ECO:0000313" key="2">
    <source>
        <dbReference type="EnsemblPlants" id="ORUFI10G06620.1"/>
    </source>
</evidence>
<reference evidence="3" key="1">
    <citation type="submission" date="2013-06" db="EMBL/GenBank/DDBJ databases">
        <authorList>
            <person name="Zhao Q."/>
        </authorList>
    </citation>
    <scope>NUCLEOTIDE SEQUENCE</scope>
    <source>
        <strain evidence="3">cv. W1943</strain>
    </source>
</reference>
<feature type="compositionally biased region" description="Pro residues" evidence="1">
    <location>
        <begin position="1"/>
        <end position="11"/>
    </location>
</feature>
<sequence length="166" mass="17417">MPRKPPPPGTPPAAATPAASVGDASRRHGGRPTAAAQAAAAAGDDSQHRFPSASRRGRRRRRGSASSTRGGARGLFGKGGRIGQSRAATTPCGRTGHALRCTCYGRHGCVSNCLLVGLCETEHQSPIGRRLPPGSRGFPIIGETLEFLTESPANQLPAFFKRRLDR</sequence>
<protein>
    <submittedName>
        <fullName evidence="2">Uncharacterized protein</fullName>
    </submittedName>
</protein>
<dbReference type="Proteomes" id="UP000008022">
    <property type="component" value="Unassembled WGS sequence"/>
</dbReference>
<organism evidence="2 3">
    <name type="scientific">Oryza rufipogon</name>
    <name type="common">Brownbeard rice</name>
    <name type="synonym">Asian wild rice</name>
    <dbReference type="NCBI Taxonomy" id="4529"/>
    <lineage>
        <taxon>Eukaryota</taxon>
        <taxon>Viridiplantae</taxon>
        <taxon>Streptophyta</taxon>
        <taxon>Embryophyta</taxon>
        <taxon>Tracheophyta</taxon>
        <taxon>Spermatophyta</taxon>
        <taxon>Magnoliopsida</taxon>
        <taxon>Liliopsida</taxon>
        <taxon>Poales</taxon>
        <taxon>Poaceae</taxon>
        <taxon>BOP clade</taxon>
        <taxon>Oryzoideae</taxon>
        <taxon>Oryzeae</taxon>
        <taxon>Oryzinae</taxon>
        <taxon>Oryza</taxon>
    </lineage>
</organism>
<feature type="compositionally biased region" description="Gly residues" evidence="1">
    <location>
        <begin position="71"/>
        <end position="82"/>
    </location>
</feature>
<reference evidence="2" key="2">
    <citation type="submission" date="2015-06" db="UniProtKB">
        <authorList>
            <consortium name="EnsemblPlants"/>
        </authorList>
    </citation>
    <scope>IDENTIFICATION</scope>
</reference>
<keyword evidence="3" id="KW-1185">Reference proteome</keyword>
<dbReference type="AlphaFoldDB" id="A0A0E0QXQ6"/>
<dbReference type="EnsemblPlants" id="ORUFI10G06620.1">
    <property type="protein sequence ID" value="ORUFI10G06620.1"/>
    <property type="gene ID" value="ORUFI10G06620"/>
</dbReference>
<evidence type="ECO:0000256" key="1">
    <source>
        <dbReference type="SAM" id="MobiDB-lite"/>
    </source>
</evidence>
<feature type="region of interest" description="Disordered" evidence="1">
    <location>
        <begin position="1"/>
        <end position="91"/>
    </location>
</feature>
<dbReference type="Gramene" id="ORUFI10G06620.1">
    <property type="protein sequence ID" value="ORUFI10G06620.1"/>
    <property type="gene ID" value="ORUFI10G06620"/>
</dbReference>
<name>A0A0E0QXQ6_ORYRU</name>
<proteinExistence type="predicted"/>
<dbReference type="HOGENOM" id="CLU_1605375_0_0_1"/>
<accession>A0A0E0QXQ6</accession>